<accession>A0A2S0MSH1</accession>
<name>A0A2S0MSH1_9RHOB</name>
<evidence type="ECO:0008006" key="3">
    <source>
        <dbReference type="Google" id="ProtNLM"/>
    </source>
</evidence>
<sequence>MKATDLDGLAGAADLMYQRELRVIREVLAREAEIRNDLARLDRMQQSNRDGGDDHRQLRAIGADMLWQEWLANTRTELQRSLSEARARKLRVMAGARRAFGRKQAVDMIAAEIARERRVLAIKKVGETLQQQMLYRPR</sequence>
<reference evidence="2" key="1">
    <citation type="submission" date="2018-03" db="EMBL/GenBank/DDBJ databases">
        <title>Genomic analysis of the strain SH-1 isolated from shrimp intestine.</title>
        <authorList>
            <person name="Kim Y.-S."/>
            <person name="Kim S.-E."/>
            <person name="Kim K.-H."/>
        </authorList>
    </citation>
    <scope>NUCLEOTIDE SEQUENCE [LARGE SCALE GENOMIC DNA]</scope>
    <source>
        <strain evidence="2">SH-1</strain>
    </source>
</reference>
<gene>
    <name evidence="1" type="ORF">C6Y53_14850</name>
</gene>
<evidence type="ECO:0000313" key="1">
    <source>
        <dbReference type="EMBL" id="AVO38848.1"/>
    </source>
</evidence>
<dbReference type="EMBL" id="CP027665">
    <property type="protein sequence ID" value="AVO38848.1"/>
    <property type="molecule type" value="Genomic_DNA"/>
</dbReference>
<dbReference type="KEGG" id="thas:C6Y53_14850"/>
<protein>
    <recommendedName>
        <fullName evidence="3">Flagellar FliJ protein</fullName>
    </recommendedName>
</protein>
<evidence type="ECO:0000313" key="2">
    <source>
        <dbReference type="Proteomes" id="UP000237655"/>
    </source>
</evidence>
<dbReference type="Proteomes" id="UP000237655">
    <property type="component" value="Chromosome"/>
</dbReference>
<dbReference type="AlphaFoldDB" id="A0A2S0MSH1"/>
<proteinExistence type="predicted"/>
<organism evidence="1 2">
    <name type="scientific">Pukyongiella litopenaei</name>
    <dbReference type="NCBI Taxonomy" id="2605946"/>
    <lineage>
        <taxon>Bacteria</taxon>
        <taxon>Pseudomonadati</taxon>
        <taxon>Pseudomonadota</taxon>
        <taxon>Alphaproteobacteria</taxon>
        <taxon>Rhodobacterales</taxon>
        <taxon>Paracoccaceae</taxon>
        <taxon>Pukyongiella</taxon>
    </lineage>
</organism>
<dbReference type="RefSeq" id="WP_106473158.1">
    <property type="nucleotide sequence ID" value="NZ_CP027665.1"/>
</dbReference>
<keyword evidence="2" id="KW-1185">Reference proteome</keyword>